<keyword evidence="3 8" id="KW-0004">4Fe-4S</keyword>
<dbReference type="Pfam" id="PF12800">
    <property type="entry name" value="Fer4_4"/>
    <property type="match status" value="1"/>
</dbReference>
<comment type="cofactor">
    <cofactor evidence="8">
        <name>[3Fe-4S] cluster</name>
        <dbReference type="ChEBI" id="CHEBI:21137"/>
    </cofactor>
    <text evidence="8">Binds 1 [3Fe-4S] cluster.</text>
</comment>
<organism evidence="10 11">
    <name type="scientific">Streptomyces swartbergensis</name>
    <dbReference type="NCBI Taxonomy" id="487165"/>
    <lineage>
        <taxon>Bacteria</taxon>
        <taxon>Bacillati</taxon>
        <taxon>Actinomycetota</taxon>
        <taxon>Actinomycetes</taxon>
        <taxon>Kitasatosporales</taxon>
        <taxon>Streptomycetaceae</taxon>
        <taxon>Streptomyces</taxon>
    </lineage>
</organism>
<dbReference type="InterPro" id="IPR017900">
    <property type="entry name" value="4Fe4S_Fe_S_CS"/>
</dbReference>
<keyword evidence="4 8" id="KW-0479">Metal-binding</keyword>
<dbReference type="PROSITE" id="PS51379">
    <property type="entry name" value="4FE4S_FER_2"/>
    <property type="match status" value="2"/>
</dbReference>
<dbReference type="GO" id="GO:0046872">
    <property type="term" value="F:metal ion binding"/>
    <property type="evidence" value="ECO:0007669"/>
    <property type="project" value="UniProtKB-UniRule"/>
</dbReference>
<evidence type="ECO:0000256" key="3">
    <source>
        <dbReference type="ARBA" id="ARBA00022485"/>
    </source>
</evidence>
<evidence type="ECO:0000256" key="8">
    <source>
        <dbReference type="RuleBase" id="RU365098"/>
    </source>
</evidence>
<evidence type="ECO:0000313" key="11">
    <source>
        <dbReference type="Proteomes" id="UP000195105"/>
    </source>
</evidence>
<gene>
    <name evidence="10" type="ORF">CA983_01865</name>
</gene>
<dbReference type="InterPro" id="IPR050294">
    <property type="entry name" value="RnfB_subfamily"/>
</dbReference>
<dbReference type="PROSITE" id="PS00198">
    <property type="entry name" value="4FE4S_FER_1"/>
    <property type="match status" value="1"/>
</dbReference>
<feature type="domain" description="4Fe-4S ferredoxin-type" evidence="9">
    <location>
        <begin position="33"/>
        <end position="62"/>
    </location>
</feature>
<keyword evidence="6 8" id="KW-0408">Iron</keyword>
<dbReference type="InterPro" id="IPR017896">
    <property type="entry name" value="4Fe4S_Fe-S-bd"/>
</dbReference>
<dbReference type="SUPFAM" id="SSF54862">
    <property type="entry name" value="4Fe-4S ferredoxins"/>
    <property type="match status" value="1"/>
</dbReference>
<evidence type="ECO:0000313" key="10">
    <source>
        <dbReference type="EMBL" id="OUD04898.1"/>
    </source>
</evidence>
<comment type="function">
    <text evidence="8">Ferredoxins are iron-sulfur proteins that transfer electrons in a wide variety of metabolic reactions.</text>
</comment>
<dbReference type="GO" id="GO:0051538">
    <property type="term" value="F:3 iron, 4 sulfur cluster binding"/>
    <property type="evidence" value="ECO:0007669"/>
    <property type="project" value="UniProtKB-UniRule"/>
</dbReference>
<dbReference type="GO" id="GO:0009055">
    <property type="term" value="F:electron transfer activity"/>
    <property type="evidence" value="ECO:0007669"/>
    <property type="project" value="UniProtKB-UniRule"/>
</dbReference>
<keyword evidence="5 8" id="KW-0249">Electron transport</keyword>
<evidence type="ECO:0000256" key="7">
    <source>
        <dbReference type="ARBA" id="ARBA00023014"/>
    </source>
</evidence>
<evidence type="ECO:0000256" key="6">
    <source>
        <dbReference type="ARBA" id="ARBA00023004"/>
    </source>
</evidence>
<protein>
    <recommendedName>
        <fullName evidence="8">Ferredoxin</fullName>
    </recommendedName>
</protein>
<dbReference type="Proteomes" id="UP000195105">
    <property type="component" value="Unassembled WGS sequence"/>
</dbReference>
<dbReference type="PANTHER" id="PTHR42859:SF2">
    <property type="entry name" value="FERREDOXIN"/>
    <property type="match status" value="1"/>
</dbReference>
<dbReference type="InterPro" id="IPR000813">
    <property type="entry name" value="7Fe_ferredoxin"/>
</dbReference>
<comment type="cofactor">
    <cofactor evidence="1 8">
        <name>[4Fe-4S] cluster</name>
        <dbReference type="ChEBI" id="CHEBI:49883"/>
    </cofactor>
</comment>
<evidence type="ECO:0000256" key="2">
    <source>
        <dbReference type="ARBA" id="ARBA00022448"/>
    </source>
</evidence>
<evidence type="ECO:0000256" key="5">
    <source>
        <dbReference type="ARBA" id="ARBA00022982"/>
    </source>
</evidence>
<keyword evidence="8" id="KW-0003">3Fe-4S</keyword>
<sequence length="87" mass="9481">MTYVITQPCEGVKDGACIDACPVDCIEGTPDTPMLYIDPEVCVDCAACTSVCPVDAIYPEDEVPEEWTSYIKTNADYFGRSADDDDD</sequence>
<dbReference type="AlphaFoldDB" id="A0A243SBB1"/>
<keyword evidence="11" id="KW-1185">Reference proteome</keyword>
<dbReference type="EMBL" id="NGFN01000005">
    <property type="protein sequence ID" value="OUD04898.1"/>
    <property type="molecule type" value="Genomic_DNA"/>
</dbReference>
<proteinExistence type="predicted"/>
<keyword evidence="7 8" id="KW-0411">Iron-sulfur</keyword>
<dbReference type="PRINTS" id="PR00354">
    <property type="entry name" value="7FE8SFRDOXIN"/>
</dbReference>
<keyword evidence="2 8" id="KW-0813">Transport</keyword>
<feature type="domain" description="4Fe-4S ferredoxin-type" evidence="9">
    <location>
        <begin position="1"/>
        <end position="31"/>
    </location>
</feature>
<comment type="caution">
    <text evidence="10">The sequence shown here is derived from an EMBL/GenBank/DDBJ whole genome shotgun (WGS) entry which is preliminary data.</text>
</comment>
<dbReference type="Gene3D" id="3.30.70.20">
    <property type="match status" value="1"/>
</dbReference>
<evidence type="ECO:0000256" key="1">
    <source>
        <dbReference type="ARBA" id="ARBA00001966"/>
    </source>
</evidence>
<dbReference type="GO" id="GO:0051539">
    <property type="term" value="F:4 iron, 4 sulfur cluster binding"/>
    <property type="evidence" value="ECO:0007669"/>
    <property type="project" value="UniProtKB-UniRule"/>
</dbReference>
<reference evidence="10 11" key="1">
    <citation type="submission" date="2017-05" db="EMBL/GenBank/DDBJ databases">
        <title>Biotechnological potential of actinobacteria isolated from South African environments.</title>
        <authorList>
            <person name="Le Roes-Hill M."/>
            <person name="Prins A."/>
            <person name="Durrell K.A."/>
        </authorList>
    </citation>
    <scope>NUCLEOTIDE SEQUENCE [LARGE SCALE GENOMIC DNA]</scope>
    <source>
        <strain evidence="10 11">HMC13</strain>
    </source>
</reference>
<dbReference type="Pfam" id="PF00037">
    <property type="entry name" value="Fer4"/>
    <property type="match status" value="1"/>
</dbReference>
<accession>A0A243SBB1</accession>
<dbReference type="PANTHER" id="PTHR42859">
    <property type="entry name" value="OXIDOREDUCTASE"/>
    <property type="match status" value="1"/>
</dbReference>
<dbReference type="RefSeq" id="WP_086599096.1">
    <property type="nucleotide sequence ID" value="NZ_NGFN01000005.1"/>
</dbReference>
<evidence type="ECO:0000256" key="4">
    <source>
        <dbReference type="ARBA" id="ARBA00022723"/>
    </source>
</evidence>
<evidence type="ECO:0000259" key="9">
    <source>
        <dbReference type="PROSITE" id="PS51379"/>
    </source>
</evidence>
<name>A0A243SBB1_9ACTN</name>